<evidence type="ECO:0000256" key="2">
    <source>
        <dbReference type="ARBA" id="ARBA00023136"/>
    </source>
</evidence>
<dbReference type="InterPro" id="IPR036942">
    <property type="entry name" value="Beta-barrel_TonB_sf"/>
</dbReference>
<evidence type="ECO:0000313" key="6">
    <source>
        <dbReference type="Proteomes" id="UP000244896"/>
    </source>
</evidence>
<accession>A0A2U8E3X9</accession>
<name>A0A2U8E3X9_9BACT</name>
<dbReference type="Gene3D" id="2.40.170.20">
    <property type="entry name" value="TonB-dependent receptor, beta-barrel domain"/>
    <property type="match status" value="1"/>
</dbReference>
<dbReference type="Proteomes" id="UP000244896">
    <property type="component" value="Chromosome"/>
</dbReference>
<keyword evidence="3" id="KW-0998">Cell outer membrane</keyword>
<proteinExistence type="predicted"/>
<gene>
    <name evidence="5" type="ORF">CKA38_10490</name>
</gene>
<reference evidence="5 6" key="1">
    <citation type="journal article" date="2018" name="Syst. Appl. Microbiol.">
        <title>Ereboglobus luteus gen. nov. sp. nov. from cockroach guts, and new insights into the oxygen relationship of the genera Opitutus and Didymococcus (Verrucomicrobia: Opitutaceae).</title>
        <authorList>
            <person name="Tegtmeier D."/>
            <person name="Belitz A."/>
            <person name="Radek R."/>
            <person name="Heimerl T."/>
            <person name="Brune A."/>
        </authorList>
    </citation>
    <scope>NUCLEOTIDE SEQUENCE [LARGE SCALE GENOMIC DNA]</scope>
    <source>
        <strain evidence="5 6">Ho45</strain>
    </source>
</reference>
<dbReference type="EMBL" id="CP023004">
    <property type="protein sequence ID" value="AWI09618.1"/>
    <property type="molecule type" value="Genomic_DNA"/>
</dbReference>
<organism evidence="5 6">
    <name type="scientific">Ereboglobus luteus</name>
    <dbReference type="NCBI Taxonomy" id="1796921"/>
    <lineage>
        <taxon>Bacteria</taxon>
        <taxon>Pseudomonadati</taxon>
        <taxon>Verrucomicrobiota</taxon>
        <taxon>Opitutia</taxon>
        <taxon>Opitutales</taxon>
        <taxon>Opitutaceae</taxon>
        <taxon>Ereboglobus</taxon>
    </lineage>
</organism>
<feature type="compositionally biased region" description="Low complexity" evidence="4">
    <location>
        <begin position="77"/>
        <end position="88"/>
    </location>
</feature>
<evidence type="ECO:0000256" key="4">
    <source>
        <dbReference type="SAM" id="MobiDB-lite"/>
    </source>
</evidence>
<evidence type="ECO:0008006" key="7">
    <source>
        <dbReference type="Google" id="ProtNLM"/>
    </source>
</evidence>
<keyword evidence="2" id="KW-0472">Membrane</keyword>
<dbReference type="SUPFAM" id="SSF56935">
    <property type="entry name" value="Porins"/>
    <property type="match status" value="1"/>
</dbReference>
<dbReference type="GO" id="GO:0009279">
    <property type="term" value="C:cell outer membrane"/>
    <property type="evidence" value="ECO:0007669"/>
    <property type="project" value="UniProtKB-SubCell"/>
</dbReference>
<protein>
    <recommendedName>
        <fullName evidence="7">TonB-dependent receptor-like beta-barrel domain-containing protein</fullName>
    </recommendedName>
</protein>
<feature type="region of interest" description="Disordered" evidence="4">
    <location>
        <begin position="545"/>
        <end position="575"/>
    </location>
</feature>
<keyword evidence="6" id="KW-1185">Reference proteome</keyword>
<feature type="region of interest" description="Disordered" evidence="4">
    <location>
        <begin position="62"/>
        <end position="88"/>
    </location>
</feature>
<evidence type="ECO:0000256" key="1">
    <source>
        <dbReference type="ARBA" id="ARBA00004442"/>
    </source>
</evidence>
<sequence length="924" mass="100710">MFLFSDKARRSPFSQSYRSGKIFLLVLFLGCAIPGFGQKAGTSTEPAAESGGKTVPVTLAATTESGNQGKKGAGDNSSSTSSSTPAATAENTVVLDTYTVKASREGGVVTEGPQPVQTYDSAQISDSGAFNMEDFLEDLPPAEDGDEVLILIDGQPAHIDPETIPLDMIERVQVSLYGSIPELGAYAQGKVINIILKKDYVGGDIGERIRVAAAGGGFHQYTKFSMNVTKRRWSYFLSGVYWKTNELLASSRELSRNQDHTYRDGTDMRLAWGTPGVVQAASGNLAGIVDSGGNPVASALVPENQNGLSLAASDFLAGDTALSATAYGQRRFNTSDYRMLIAPTRRYNMNGSVTYKRGDRFRISLSGNYTDTKVERIGAPPVTAASSKTLVPAAYNPFGQDVYVGLVHTEFGPTRQTARTRNAQFGLKMSGKIGDITPPAPGQHSTAWNWSSSIGYQRYRSRTIATDLDKDAFTASLKADDPALRFNPFGDPALGPVNAHLYPGLTVYRTRLDDITNVRYNAAANGPLAILPGGPLRLALAAAYHHQDRDRENTNATSGNPAKTEKTNDSGAGSASLNVPFFGRANSAPLLRRLETNASYWQNMQSQGNRRRSYAGGLVWSPARSLLFRARYSVYENKPATSTFAGSESLVTETFIDRARDDETVTDVTVFTRGSISAVTSKSETQTLGFTLEPTFLKGLRFSATHNVRQRHCIYQSSFSAQEIINNESSFPGRVIRDDPTPADIAQGLPGRITRIDTTPGNTGEAEVRDLRFSLEYRLPRQQYGRIMLRAYATHVLDSEYQVAPGVDYTYRSTSGNNPPEWTFQGQASWNHKGWNTVIRVNHTGPRMNAPIDDPENPTYTTVNFDLSYQFQKPIIGKFGRRLRIGVGIANCFDVDPLYADTVSGYRTGSPLGRMYTCSLTLPM</sequence>
<evidence type="ECO:0000313" key="5">
    <source>
        <dbReference type="EMBL" id="AWI09618.1"/>
    </source>
</evidence>
<comment type="subcellular location">
    <subcellularLocation>
        <location evidence="1">Cell outer membrane</location>
    </subcellularLocation>
</comment>
<dbReference type="AlphaFoldDB" id="A0A2U8E3X9"/>
<dbReference type="PANTHER" id="PTHR47234:SF1">
    <property type="entry name" value="TONB-DEPENDENT RECEPTOR"/>
    <property type="match status" value="1"/>
</dbReference>
<dbReference type="KEGG" id="elut:CKA38_10490"/>
<dbReference type="PANTHER" id="PTHR47234">
    <property type="match status" value="1"/>
</dbReference>
<evidence type="ECO:0000256" key="3">
    <source>
        <dbReference type="ARBA" id="ARBA00023237"/>
    </source>
</evidence>